<comment type="caution">
    <text evidence="2">The sequence shown here is derived from an EMBL/GenBank/DDBJ whole genome shotgun (WGS) entry which is preliminary data.</text>
</comment>
<evidence type="ECO:0000313" key="3">
    <source>
        <dbReference type="Proteomes" id="UP000234479"/>
    </source>
</evidence>
<proteinExistence type="predicted"/>
<dbReference type="Pfam" id="PF11836">
    <property type="entry name" value="Phage_TAC_11"/>
    <property type="match status" value="1"/>
</dbReference>
<dbReference type="AlphaFoldDB" id="A0A2N5DQ09"/>
<gene>
    <name evidence="2" type="ORF">SGCZBJ_03845</name>
</gene>
<evidence type="ECO:0000256" key="1">
    <source>
        <dbReference type="SAM" id="MobiDB-lite"/>
    </source>
</evidence>
<dbReference type="InterPro" id="IPR021791">
    <property type="entry name" value="Phage_TAC_11"/>
</dbReference>
<sequence>MSRDGSVTLVWGDDEYLFRLGLAQWRRIQEKCDAGPGEIYRRLVTIATVLEKGVTLTQAAAMGAIGDWRIDDVREPILQGLVGGGMSEIAAGALVRTRVDPVVDFKTHLALAFGIVKAGLGEVPDEPLGEPAGGAKKPARSPRARSGSRRSTATA</sequence>
<evidence type="ECO:0000313" key="2">
    <source>
        <dbReference type="EMBL" id="PLR28150.1"/>
    </source>
</evidence>
<accession>A0A2N5DQ09</accession>
<evidence type="ECO:0008006" key="4">
    <source>
        <dbReference type="Google" id="ProtNLM"/>
    </source>
</evidence>
<organism evidence="2 3">
    <name type="scientific">Caulobacter zeae</name>
    <dbReference type="NCBI Taxonomy" id="2055137"/>
    <lineage>
        <taxon>Bacteria</taxon>
        <taxon>Pseudomonadati</taxon>
        <taxon>Pseudomonadota</taxon>
        <taxon>Alphaproteobacteria</taxon>
        <taxon>Caulobacterales</taxon>
        <taxon>Caulobacteraceae</taxon>
        <taxon>Caulobacter</taxon>
    </lineage>
</organism>
<dbReference type="RefSeq" id="WP_101716703.1">
    <property type="nucleotide sequence ID" value="NZ_PJRS01000010.1"/>
</dbReference>
<feature type="region of interest" description="Disordered" evidence="1">
    <location>
        <begin position="123"/>
        <end position="155"/>
    </location>
</feature>
<protein>
    <recommendedName>
        <fullName evidence="4">Gene transfer agent family protein</fullName>
    </recommendedName>
</protein>
<dbReference type="EMBL" id="PJRS01000010">
    <property type="protein sequence ID" value="PLR28150.1"/>
    <property type="molecule type" value="Genomic_DNA"/>
</dbReference>
<reference evidence="2 3" key="1">
    <citation type="submission" date="2017-12" db="EMBL/GenBank/DDBJ databases">
        <title>The genome sequence of Caulobacter sp. 410.</title>
        <authorList>
            <person name="Gao J."/>
            <person name="Mao X."/>
            <person name="Sun J."/>
        </authorList>
    </citation>
    <scope>NUCLEOTIDE SEQUENCE [LARGE SCALE GENOMIC DNA]</scope>
    <source>
        <strain evidence="2 3">410</strain>
    </source>
</reference>
<name>A0A2N5DQ09_9CAUL</name>
<keyword evidence="3" id="KW-1185">Reference proteome</keyword>
<dbReference type="Proteomes" id="UP000234479">
    <property type="component" value="Unassembled WGS sequence"/>
</dbReference>
<dbReference type="OrthoDB" id="7509188at2"/>
<feature type="compositionally biased region" description="Basic residues" evidence="1">
    <location>
        <begin position="137"/>
        <end position="148"/>
    </location>
</feature>